<evidence type="ECO:0000313" key="3">
    <source>
        <dbReference type="Proteomes" id="UP000198876"/>
    </source>
</evidence>
<keyword evidence="3" id="KW-1185">Reference proteome</keyword>
<dbReference type="Pfam" id="PF24380">
    <property type="entry name" value="DUF7536"/>
    <property type="match status" value="1"/>
</dbReference>
<dbReference type="InterPro" id="IPR055958">
    <property type="entry name" value="DUF7536"/>
</dbReference>
<evidence type="ECO:0000256" key="1">
    <source>
        <dbReference type="SAM" id="Phobius"/>
    </source>
</evidence>
<feature type="transmembrane region" description="Helical" evidence="1">
    <location>
        <begin position="64"/>
        <end position="90"/>
    </location>
</feature>
<feature type="transmembrane region" description="Helical" evidence="1">
    <location>
        <begin position="24"/>
        <end position="44"/>
    </location>
</feature>
<evidence type="ECO:0000313" key="2">
    <source>
        <dbReference type="EMBL" id="SFF86181.1"/>
    </source>
</evidence>
<name>A0A1I2MAF1_9EURY</name>
<keyword evidence="1" id="KW-0812">Transmembrane</keyword>
<dbReference type="Proteomes" id="UP000198876">
    <property type="component" value="Unassembled WGS sequence"/>
</dbReference>
<gene>
    <name evidence="2" type="ORF">SAMN04488063_0562</name>
</gene>
<protein>
    <submittedName>
        <fullName evidence="2">Uncharacterized protein</fullName>
    </submittedName>
</protein>
<reference evidence="3" key="1">
    <citation type="submission" date="2016-10" db="EMBL/GenBank/DDBJ databases">
        <authorList>
            <person name="Varghese N."/>
            <person name="Submissions S."/>
        </authorList>
    </citation>
    <scope>NUCLEOTIDE SEQUENCE [LARGE SCALE GENOMIC DNA]</scope>
    <source>
        <strain evidence="3">CGMCC 1.7739</strain>
    </source>
</reference>
<keyword evidence="1" id="KW-0472">Membrane</keyword>
<keyword evidence="1" id="KW-1133">Transmembrane helix</keyword>
<accession>A0A1I2MAF1</accession>
<dbReference type="AlphaFoldDB" id="A0A1I2MAF1"/>
<organism evidence="2 3">
    <name type="scientific">Halopelagius inordinatus</name>
    <dbReference type="NCBI Taxonomy" id="553467"/>
    <lineage>
        <taxon>Archaea</taxon>
        <taxon>Methanobacteriati</taxon>
        <taxon>Methanobacteriota</taxon>
        <taxon>Stenosarchaea group</taxon>
        <taxon>Halobacteria</taxon>
        <taxon>Halobacteriales</taxon>
        <taxon>Haloferacaceae</taxon>
    </lineage>
</organism>
<sequence>MSDEVPERPPSGGLVEALDVSRNVTVGVAVGVAVAVTAYLFRVLELFGPFAGTRAYPVLGPEGWFGVLAFVLAASTALFVATLLTVASVYRLARAEDV</sequence>
<proteinExistence type="predicted"/>
<dbReference type="EMBL" id="FOOQ01000001">
    <property type="protein sequence ID" value="SFF86181.1"/>
    <property type="molecule type" value="Genomic_DNA"/>
</dbReference>
<dbReference type="STRING" id="553467.SAMN04488063_0562"/>